<keyword evidence="2" id="KW-1185">Reference proteome</keyword>
<accession>A0A9W7T7B4</accession>
<dbReference type="Proteomes" id="UP001059041">
    <property type="component" value="Linkage Group LG25"/>
</dbReference>
<dbReference type="EMBL" id="JAFHDT010000025">
    <property type="protein sequence ID" value="KAI7790927.1"/>
    <property type="molecule type" value="Genomic_DNA"/>
</dbReference>
<dbReference type="AlphaFoldDB" id="A0A9W7T7B4"/>
<evidence type="ECO:0000313" key="1">
    <source>
        <dbReference type="EMBL" id="KAI7790927.1"/>
    </source>
</evidence>
<sequence length="301" mass="35057">MFVDDEIRKAFYNTRRSAVFDITGRREGGLSTRQSHGEITNEEIESEISDIKNITPRASAGDWQLDRLDFPVVNALSCRLTVTMMLACQNHMEKQRLDFYRACQAQCASVGRVSLRRQILKRIPNYTLRRFIDLLKQVLYVRTMRLRTISSGEIMSSVFIKRKSHPRVIARLINDSRTANWFITKIFSDPDWMLQEPNDQMFGGNPTFAVLPFMLNMIEILALENSTEMFFKCLHFISSQNVEINTDCHRVKSSFVLRTFDVRRAKLFTFCRSSVRPAGRLKWKSGRKACSGREKEGRRFE</sequence>
<protein>
    <submittedName>
        <fullName evidence="1">Uncharacterized protein</fullName>
    </submittedName>
</protein>
<proteinExistence type="predicted"/>
<reference evidence="1" key="1">
    <citation type="submission" date="2021-02" db="EMBL/GenBank/DDBJ databases">
        <title>Comparative genomics reveals that relaxation of natural selection precedes convergent phenotypic evolution of cavefish.</title>
        <authorList>
            <person name="Peng Z."/>
        </authorList>
    </citation>
    <scope>NUCLEOTIDE SEQUENCE</scope>
    <source>
        <tissue evidence="1">Muscle</tissue>
    </source>
</reference>
<organism evidence="1 2">
    <name type="scientific">Triplophysa rosa</name>
    <name type="common">Cave loach</name>
    <dbReference type="NCBI Taxonomy" id="992332"/>
    <lineage>
        <taxon>Eukaryota</taxon>
        <taxon>Metazoa</taxon>
        <taxon>Chordata</taxon>
        <taxon>Craniata</taxon>
        <taxon>Vertebrata</taxon>
        <taxon>Euteleostomi</taxon>
        <taxon>Actinopterygii</taxon>
        <taxon>Neopterygii</taxon>
        <taxon>Teleostei</taxon>
        <taxon>Ostariophysi</taxon>
        <taxon>Cypriniformes</taxon>
        <taxon>Nemacheilidae</taxon>
        <taxon>Triplophysa</taxon>
    </lineage>
</organism>
<comment type="caution">
    <text evidence="1">The sequence shown here is derived from an EMBL/GenBank/DDBJ whole genome shotgun (WGS) entry which is preliminary data.</text>
</comment>
<evidence type="ECO:0000313" key="2">
    <source>
        <dbReference type="Proteomes" id="UP001059041"/>
    </source>
</evidence>
<name>A0A9W7T7B4_TRIRA</name>
<gene>
    <name evidence="1" type="ORF">IRJ41_004589</name>
</gene>